<gene>
    <name evidence="1" type="ORF">PsorP6_011507</name>
</gene>
<evidence type="ECO:0000313" key="1">
    <source>
        <dbReference type="EMBL" id="KAI9918444.1"/>
    </source>
</evidence>
<dbReference type="Proteomes" id="UP001163321">
    <property type="component" value="Chromosome 12"/>
</dbReference>
<reference evidence="1 2" key="1">
    <citation type="journal article" date="2022" name="bioRxiv">
        <title>The genome of the oomycete Peronosclerospora sorghi, a cosmopolitan pathogen of maize and sorghum, is inflated with dispersed pseudogenes.</title>
        <authorList>
            <person name="Fletcher K."/>
            <person name="Martin F."/>
            <person name="Isakeit T."/>
            <person name="Cavanaugh K."/>
            <person name="Magill C."/>
            <person name="Michelmore R."/>
        </authorList>
    </citation>
    <scope>NUCLEOTIDE SEQUENCE [LARGE SCALE GENOMIC DNA]</scope>
    <source>
        <strain evidence="1">P6</strain>
    </source>
</reference>
<organism evidence="1 2">
    <name type="scientific">Peronosclerospora sorghi</name>
    <dbReference type="NCBI Taxonomy" id="230839"/>
    <lineage>
        <taxon>Eukaryota</taxon>
        <taxon>Sar</taxon>
        <taxon>Stramenopiles</taxon>
        <taxon>Oomycota</taxon>
        <taxon>Peronosporomycetes</taxon>
        <taxon>Peronosporales</taxon>
        <taxon>Peronosporaceae</taxon>
        <taxon>Peronosclerospora</taxon>
    </lineage>
</organism>
<sequence length="398" mass="44068">MTDLDDHAPDEISCPSQVFDIAFHPLTNVVALGSVDGIVQVYKYSEETNSKILELRNHQEAVRALLFAPDGQSTTKIVRDVWINASYMLPFSLYTSSADKSIRAFDTLGNPIWAEMRAHELVLTTTHVLVACFSHPVNRLHELSANVFASGDDQGCIKIWDTRQHRCLAKFKEHTDYISGFATNPANDHLLATSGDGRLSAYDLRKNVLAGKSDELDDELLSVAVIKNGRKIVCGSQDGVLVIFSWETWGDMSDRFPGHPDSVEALLKVDEDTVLTGSSDGIVRVVQLHPNKLLGLIGDHEDFPVEVLKFSHDKRIIGSTSHTNKVHFWDVGYLFDLDDDVDVDTSDKKEETGASSMTVDTEMQEAESDSDSEDSDMGNAARGRRVFATASEKFFADL</sequence>
<comment type="caution">
    <text evidence="1">The sequence shown here is derived from an EMBL/GenBank/DDBJ whole genome shotgun (WGS) entry which is preliminary data.</text>
</comment>
<accession>A0ACC0WHY3</accession>
<evidence type="ECO:0000313" key="2">
    <source>
        <dbReference type="Proteomes" id="UP001163321"/>
    </source>
</evidence>
<name>A0ACC0WHY3_9STRA</name>
<dbReference type="EMBL" id="CM047591">
    <property type="protein sequence ID" value="KAI9918444.1"/>
    <property type="molecule type" value="Genomic_DNA"/>
</dbReference>
<proteinExistence type="predicted"/>
<keyword evidence="2" id="KW-1185">Reference proteome</keyword>
<protein>
    <submittedName>
        <fullName evidence="1">Uncharacterized protein</fullName>
    </submittedName>
</protein>